<feature type="signal peptide" evidence="1">
    <location>
        <begin position="1"/>
        <end position="19"/>
    </location>
</feature>
<dbReference type="RefSeq" id="WP_193192750.1">
    <property type="nucleotide sequence ID" value="NZ_JACZFR010000032.1"/>
</dbReference>
<reference evidence="3" key="1">
    <citation type="journal article" date="2019" name="Int. J. Syst. Evol. Microbiol.">
        <title>The Global Catalogue of Microorganisms (GCM) 10K type strain sequencing project: providing services to taxonomists for standard genome sequencing and annotation.</title>
        <authorList>
            <consortium name="The Broad Institute Genomics Platform"/>
            <consortium name="The Broad Institute Genome Sequencing Center for Infectious Disease"/>
            <person name="Wu L."/>
            <person name="Ma J."/>
        </authorList>
    </citation>
    <scope>NUCLEOTIDE SEQUENCE [LARGE SCALE GENOMIC DNA]</scope>
    <source>
        <strain evidence="3">CGMCC 1.13718</strain>
    </source>
</reference>
<accession>A0ABW1YRL1</accession>
<comment type="caution">
    <text evidence="2">The sequence shown here is derived from an EMBL/GenBank/DDBJ whole genome shotgun (WGS) entry which is preliminary data.</text>
</comment>
<proteinExistence type="predicted"/>
<evidence type="ECO:0000256" key="1">
    <source>
        <dbReference type="SAM" id="SignalP"/>
    </source>
</evidence>
<dbReference type="Proteomes" id="UP001596425">
    <property type="component" value="Unassembled WGS sequence"/>
</dbReference>
<dbReference type="EMBL" id="JBHSVR010000001">
    <property type="protein sequence ID" value="MFC6635344.1"/>
    <property type="molecule type" value="Genomic_DNA"/>
</dbReference>
<evidence type="ECO:0008006" key="4">
    <source>
        <dbReference type="Google" id="ProtNLM"/>
    </source>
</evidence>
<name>A0ABW1YRL1_9GAMM</name>
<organism evidence="2 3">
    <name type="scientific">Microbulbifer taiwanensis</name>
    <dbReference type="NCBI Taxonomy" id="986746"/>
    <lineage>
        <taxon>Bacteria</taxon>
        <taxon>Pseudomonadati</taxon>
        <taxon>Pseudomonadota</taxon>
        <taxon>Gammaproteobacteria</taxon>
        <taxon>Cellvibrionales</taxon>
        <taxon>Microbulbiferaceae</taxon>
        <taxon>Microbulbifer</taxon>
    </lineage>
</organism>
<feature type="chain" id="PRO_5046203605" description="DUF5666 domain-containing protein" evidence="1">
    <location>
        <begin position="20"/>
        <end position="104"/>
    </location>
</feature>
<gene>
    <name evidence="2" type="ORF">ACFQBM_18880</name>
</gene>
<keyword evidence="3" id="KW-1185">Reference proteome</keyword>
<evidence type="ECO:0000313" key="2">
    <source>
        <dbReference type="EMBL" id="MFC6635344.1"/>
    </source>
</evidence>
<evidence type="ECO:0000313" key="3">
    <source>
        <dbReference type="Proteomes" id="UP001596425"/>
    </source>
</evidence>
<protein>
    <recommendedName>
        <fullName evidence="4">DUF5666 domain-containing protein</fullName>
    </recommendedName>
</protein>
<sequence length="104" mass="10848">MKKIFFASSLLLTSMSAFAGGPYDGTVTYLKTTSLGGANNTVYISASVDDSPCIGTNQDNRFVITNEVQHTVALSALLSGKSVRIYGNGECEGDTEVVGSISVS</sequence>
<keyword evidence="1" id="KW-0732">Signal</keyword>